<keyword evidence="12" id="KW-0812">Transmembrane</keyword>
<feature type="chain" id="PRO_5043978967" description="Mannan endo-1,6-alpha-mannosidase" evidence="13">
    <location>
        <begin position="23"/>
        <end position="468"/>
    </location>
</feature>
<dbReference type="GO" id="GO:0008496">
    <property type="term" value="F:mannan endo-1,6-alpha-mannosidase activity"/>
    <property type="evidence" value="ECO:0007669"/>
    <property type="project" value="UniProtKB-UniRule"/>
</dbReference>
<evidence type="ECO:0000256" key="1">
    <source>
        <dbReference type="ARBA" id="ARBA00001452"/>
    </source>
</evidence>
<reference evidence="14 15" key="1">
    <citation type="submission" date="2023-08" db="EMBL/GenBank/DDBJ databases">
        <title>Black Yeasts Isolated from many extreme environments.</title>
        <authorList>
            <person name="Coleine C."/>
            <person name="Stajich J.E."/>
            <person name="Selbmann L."/>
        </authorList>
    </citation>
    <scope>NUCLEOTIDE SEQUENCE [LARGE SCALE GENOMIC DNA]</scope>
    <source>
        <strain evidence="14 15">CCFEE 5792</strain>
    </source>
</reference>
<keyword evidence="15" id="KW-1185">Reference proteome</keyword>
<dbReference type="RefSeq" id="XP_064708292.1">
    <property type="nucleotide sequence ID" value="XM_064855632.1"/>
</dbReference>
<dbReference type="GO" id="GO:0012505">
    <property type="term" value="C:endomembrane system"/>
    <property type="evidence" value="ECO:0007669"/>
    <property type="project" value="UniProtKB-SubCell"/>
</dbReference>
<dbReference type="EC" id="3.2.1.101" evidence="4 10"/>
<dbReference type="FunFam" id="1.50.10.20:FF:000006">
    <property type="entry name" value="Mannan endo-1,6-alpha-mannosidase"/>
    <property type="match status" value="1"/>
</dbReference>
<feature type="signal peptide" evidence="13">
    <location>
        <begin position="1"/>
        <end position="22"/>
    </location>
</feature>
<keyword evidence="9 10" id="KW-0326">Glycosidase</keyword>
<sequence>MMKLRLSSALTPLVGLLSIVHALDLTVANVDSVKSAAATIAYDMMTYYHGNETGGTPGLLPGPCADVACYYWWEAGAMFGSLINYWEYTGDDSYNPVVKEALAFQRGEDENYNPRNQSKNMGVDDQDFWAFAAMDAAEANFPEAGGDIPSWLTLAQAVFNFQKQLWDNATCGGGMRWQVYSFNPGYELKNTISNGGNFQLAARLARYTGNQSYADWAEQMWNWMEQSPLLQVQDNILYVWDNTNADNGCVDVEHFAWSYNYGTLLMGAANMYNFTNGAEPWGQRVQQILDGAFFLFFPQEYGGNIMTEFQCEPIGANGNCNNDQSSFKAYLSRWLAVTSVLVPSTAAQIIPKLQASAEAAAKQCVGGDNGKQCGRRWYANGVWDGTKGVGQQMQALAVIGATQMTPNIAPKSATTGGTSESDPDAGNDIDTAPEIKFAPLTTGDKAGASILTILIVISVVGGGIWIIL</sequence>
<evidence type="ECO:0000256" key="13">
    <source>
        <dbReference type="SAM" id="SignalP"/>
    </source>
</evidence>
<evidence type="ECO:0000256" key="4">
    <source>
        <dbReference type="ARBA" id="ARBA00012350"/>
    </source>
</evidence>
<proteinExistence type="inferred from homology"/>
<dbReference type="AlphaFoldDB" id="A0AAV9NIY4"/>
<keyword evidence="7 12" id="KW-0472">Membrane</keyword>
<evidence type="ECO:0000256" key="8">
    <source>
        <dbReference type="ARBA" id="ARBA00023180"/>
    </source>
</evidence>
<dbReference type="PIRSF" id="PIRSF016302">
    <property type="entry name" value="Man_a_manosd"/>
    <property type="match status" value="1"/>
</dbReference>
<dbReference type="Pfam" id="PF03663">
    <property type="entry name" value="Glyco_hydro_76"/>
    <property type="match status" value="1"/>
</dbReference>
<evidence type="ECO:0000313" key="14">
    <source>
        <dbReference type="EMBL" id="KAK5056576.1"/>
    </source>
</evidence>
<feature type="compositionally biased region" description="Polar residues" evidence="11">
    <location>
        <begin position="407"/>
        <end position="420"/>
    </location>
</feature>
<evidence type="ECO:0000256" key="6">
    <source>
        <dbReference type="ARBA" id="ARBA00022801"/>
    </source>
</evidence>
<dbReference type="Gene3D" id="1.50.10.20">
    <property type="match status" value="1"/>
</dbReference>
<keyword evidence="6 10" id="KW-0378">Hydrolase</keyword>
<dbReference type="InterPro" id="IPR014480">
    <property type="entry name" value="Mannan-1_6-alpha_mannosidase"/>
</dbReference>
<keyword evidence="5 13" id="KW-0732">Signal</keyword>
<dbReference type="GeneID" id="89980255"/>
<name>A0AAV9NIY4_9EURO</name>
<dbReference type="GO" id="GO:0009272">
    <property type="term" value="P:fungal-type cell wall biogenesis"/>
    <property type="evidence" value="ECO:0007669"/>
    <property type="project" value="TreeGrafter"/>
</dbReference>
<accession>A0AAV9NIY4</accession>
<dbReference type="Proteomes" id="UP001358417">
    <property type="component" value="Unassembled WGS sequence"/>
</dbReference>
<evidence type="ECO:0000256" key="9">
    <source>
        <dbReference type="ARBA" id="ARBA00023295"/>
    </source>
</evidence>
<evidence type="ECO:0000256" key="10">
    <source>
        <dbReference type="PIRNR" id="PIRNR016302"/>
    </source>
</evidence>
<evidence type="ECO:0000256" key="5">
    <source>
        <dbReference type="ARBA" id="ARBA00022729"/>
    </source>
</evidence>
<feature type="region of interest" description="Disordered" evidence="11">
    <location>
        <begin position="407"/>
        <end position="431"/>
    </location>
</feature>
<evidence type="ECO:0000256" key="11">
    <source>
        <dbReference type="SAM" id="MobiDB-lite"/>
    </source>
</evidence>
<evidence type="ECO:0000256" key="12">
    <source>
        <dbReference type="SAM" id="Phobius"/>
    </source>
</evidence>
<gene>
    <name evidence="14" type="ORF">LTR84_012108</name>
</gene>
<dbReference type="SUPFAM" id="SSF48208">
    <property type="entry name" value="Six-hairpin glycosidases"/>
    <property type="match status" value="1"/>
</dbReference>
<evidence type="ECO:0000256" key="3">
    <source>
        <dbReference type="ARBA" id="ARBA00009699"/>
    </source>
</evidence>
<protein>
    <recommendedName>
        <fullName evidence="4 10">Mannan endo-1,6-alpha-mannosidase</fullName>
        <ecNumber evidence="4 10">3.2.1.101</ecNumber>
    </recommendedName>
</protein>
<comment type="similarity">
    <text evidence="3 10">Belongs to the glycosyl hydrolase 76 family.</text>
</comment>
<comment type="subcellular location">
    <subcellularLocation>
        <location evidence="2">Endomembrane system</location>
    </subcellularLocation>
</comment>
<comment type="catalytic activity">
    <reaction evidence="1 10">
        <text>Random hydrolysis of (1-&gt;6)-alpha-D-mannosidic linkages in unbranched (1-&gt;6)-mannans.</text>
        <dbReference type="EC" id="3.2.1.101"/>
    </reaction>
</comment>
<feature type="transmembrane region" description="Helical" evidence="12">
    <location>
        <begin position="446"/>
        <end position="467"/>
    </location>
</feature>
<keyword evidence="8" id="KW-0325">Glycoprotein</keyword>
<dbReference type="PANTHER" id="PTHR12145:SF36">
    <property type="entry name" value="MANNAN ENDO-1,6-ALPHA-MANNOSIDASE DCW1"/>
    <property type="match status" value="1"/>
</dbReference>
<organism evidence="14 15">
    <name type="scientific">Exophiala bonariae</name>
    <dbReference type="NCBI Taxonomy" id="1690606"/>
    <lineage>
        <taxon>Eukaryota</taxon>
        <taxon>Fungi</taxon>
        <taxon>Dikarya</taxon>
        <taxon>Ascomycota</taxon>
        <taxon>Pezizomycotina</taxon>
        <taxon>Eurotiomycetes</taxon>
        <taxon>Chaetothyriomycetidae</taxon>
        <taxon>Chaetothyriales</taxon>
        <taxon>Herpotrichiellaceae</taxon>
        <taxon>Exophiala</taxon>
    </lineage>
</organism>
<comment type="caution">
    <text evidence="14">The sequence shown here is derived from an EMBL/GenBank/DDBJ whole genome shotgun (WGS) entry which is preliminary data.</text>
</comment>
<dbReference type="PANTHER" id="PTHR12145">
    <property type="entry name" value="MANNAN ENDO-1,6-ALPHA-MANNOSIDASE DCW1"/>
    <property type="match status" value="1"/>
</dbReference>
<evidence type="ECO:0000256" key="2">
    <source>
        <dbReference type="ARBA" id="ARBA00004308"/>
    </source>
</evidence>
<evidence type="ECO:0000256" key="7">
    <source>
        <dbReference type="ARBA" id="ARBA00023136"/>
    </source>
</evidence>
<keyword evidence="12" id="KW-1133">Transmembrane helix</keyword>
<dbReference type="InterPro" id="IPR008928">
    <property type="entry name" value="6-hairpin_glycosidase_sf"/>
</dbReference>
<dbReference type="EMBL" id="JAVRRD010000007">
    <property type="protein sequence ID" value="KAK5056576.1"/>
    <property type="molecule type" value="Genomic_DNA"/>
</dbReference>
<evidence type="ECO:0000313" key="15">
    <source>
        <dbReference type="Proteomes" id="UP001358417"/>
    </source>
</evidence>
<dbReference type="GO" id="GO:0016052">
    <property type="term" value="P:carbohydrate catabolic process"/>
    <property type="evidence" value="ECO:0007669"/>
    <property type="project" value="InterPro"/>
</dbReference>
<dbReference type="InterPro" id="IPR005198">
    <property type="entry name" value="Glyco_hydro_76"/>
</dbReference>